<protein>
    <submittedName>
        <fullName evidence="4">LuxR family transcriptional regulator</fullName>
    </submittedName>
</protein>
<dbReference type="Gene3D" id="3.40.50.300">
    <property type="entry name" value="P-loop containing nucleotide triphosphate hydrolases"/>
    <property type="match status" value="1"/>
</dbReference>
<dbReference type="InterPro" id="IPR000792">
    <property type="entry name" value="Tscrpt_reg_LuxR_C"/>
</dbReference>
<dbReference type="GO" id="GO:0006355">
    <property type="term" value="P:regulation of DNA-templated transcription"/>
    <property type="evidence" value="ECO:0007669"/>
    <property type="project" value="InterPro"/>
</dbReference>
<dbReference type="SUPFAM" id="SSF46894">
    <property type="entry name" value="C-terminal effector domain of the bipartite response regulators"/>
    <property type="match status" value="1"/>
</dbReference>
<proteinExistence type="predicted"/>
<dbReference type="GO" id="GO:0005524">
    <property type="term" value="F:ATP binding"/>
    <property type="evidence" value="ECO:0007669"/>
    <property type="project" value="UniProtKB-KW"/>
</dbReference>
<dbReference type="InterPro" id="IPR027417">
    <property type="entry name" value="P-loop_NTPase"/>
</dbReference>
<dbReference type="PANTHER" id="PTHR16305">
    <property type="entry name" value="TESTICULAR SOLUBLE ADENYLYL CYCLASE"/>
    <property type="match status" value="1"/>
</dbReference>
<reference evidence="4" key="1">
    <citation type="submission" date="2021-01" db="EMBL/GenBank/DDBJ databases">
        <title>Whole genome shotgun sequence of Virgisporangium aliadipatigenens NBRC 105644.</title>
        <authorList>
            <person name="Komaki H."/>
            <person name="Tamura T."/>
        </authorList>
    </citation>
    <scope>NUCLEOTIDE SEQUENCE</scope>
    <source>
        <strain evidence="4">NBRC 105644</strain>
    </source>
</reference>
<dbReference type="AlphaFoldDB" id="A0A8J4DNB7"/>
<dbReference type="Gene3D" id="1.10.10.10">
    <property type="entry name" value="Winged helix-like DNA-binding domain superfamily/Winged helix DNA-binding domain"/>
    <property type="match status" value="1"/>
</dbReference>
<sequence>MTSRAYRSAFVGRVEELARLDRALAEAAGGSPAVVVVCGEAGIGKTRLLTEFARGAADSGARVLVGGCVAVSGGGLPYGPVVEALRGLSGEFSERAGAELGWLPRADRAPGQAHSEISDGIGQLRLFEWLLRFVQETCAAAPLVLVIEDLHWANQSTRDLLTFVTRNLRDERFLLVTTYRDDECADPQQRAFLAELTRGARTDRIDLGRFRRAEIASLLAGVLPEAPSDALVGRIHAQSGGNAYFAEELVAAGLDDCEVPPKLRDILMSRVELLSRPAQETLAAMSVCGRRVRHALLARVSDLDSRELTAALREAQRHRIITIEAADSYVFRHALAQEAVYQDLLPGERLALHGRVAAALDAERPAAGDAAAVAAEIAHHWFEANEYRMALTATITSARLMAGMYAFTEADRLYERALDLWTRIPADARPPGLSLLELLRRSAEAARWVGDIGRAVALIEHAVGMVDEDAEPARAAMLHDRLGLYLWEAGEGRRSIEEYGTAEKLLDGTPATPVRAWVLADQARMLMLSSRYREARLRCVEALEIARGSAAPAAETHLLDTLGFSMVMLGEHDAGIDRLQHARTAAAAQEDVEGSCRALTNLVTVLLLTGRYREALSVADDGIAMMRHLGVELAAGGVLLSITAGVLFRLGDWRRAEELTQEVLARSAPPGLAFFAHVTRIELATARGRLDEARDSRRRAEACGVGTTDPMALAGLFAAVAELSIWSEELDAAREAVERGLDLLEETEEEHLVVRLCALGLRVAADTAERAQMRGGRSAHDAVLATGDAFLARMHAAAARPGAAFAEADANRLTGEAEHGRLRQRSEPAKWSAAAARWEELGVAYAACYARTREAEATLAARHAPSASGALSAAHRHLQALGEEPILLARTVTTLARRARVDLAAPPVDRADPPAGNPFHLTRREREVLGLLVEGCTNRQIARTLYVTEKTASVHVSNIMAKLQVDSRGRAAAMAHRLGLLAS</sequence>
<dbReference type="CDD" id="cd06170">
    <property type="entry name" value="LuxR_C_like"/>
    <property type="match status" value="1"/>
</dbReference>
<evidence type="ECO:0000313" key="4">
    <source>
        <dbReference type="EMBL" id="GIJ43408.1"/>
    </source>
</evidence>
<dbReference type="PROSITE" id="PS50043">
    <property type="entry name" value="HTH_LUXR_2"/>
    <property type="match status" value="1"/>
</dbReference>
<dbReference type="GO" id="GO:0004016">
    <property type="term" value="F:adenylate cyclase activity"/>
    <property type="evidence" value="ECO:0007669"/>
    <property type="project" value="TreeGrafter"/>
</dbReference>
<evidence type="ECO:0000259" key="3">
    <source>
        <dbReference type="PROSITE" id="PS50043"/>
    </source>
</evidence>
<accession>A0A8J4DNB7</accession>
<keyword evidence="1" id="KW-0547">Nucleotide-binding</keyword>
<dbReference type="Pfam" id="PF00196">
    <property type="entry name" value="GerE"/>
    <property type="match status" value="1"/>
</dbReference>
<dbReference type="InterPro" id="IPR011990">
    <property type="entry name" value="TPR-like_helical_dom_sf"/>
</dbReference>
<dbReference type="RefSeq" id="WP_203896995.1">
    <property type="nucleotide sequence ID" value="NZ_BOPF01000002.1"/>
</dbReference>
<dbReference type="SUPFAM" id="SSF52540">
    <property type="entry name" value="P-loop containing nucleoside triphosphate hydrolases"/>
    <property type="match status" value="1"/>
</dbReference>
<gene>
    <name evidence="4" type="ORF">Val02_02940</name>
</gene>
<dbReference type="Gene3D" id="1.25.40.10">
    <property type="entry name" value="Tetratricopeptide repeat domain"/>
    <property type="match status" value="1"/>
</dbReference>
<keyword evidence="5" id="KW-1185">Reference proteome</keyword>
<evidence type="ECO:0000256" key="2">
    <source>
        <dbReference type="ARBA" id="ARBA00022840"/>
    </source>
</evidence>
<organism evidence="4 5">
    <name type="scientific">Virgisporangium aliadipatigenens</name>
    <dbReference type="NCBI Taxonomy" id="741659"/>
    <lineage>
        <taxon>Bacteria</taxon>
        <taxon>Bacillati</taxon>
        <taxon>Actinomycetota</taxon>
        <taxon>Actinomycetes</taxon>
        <taxon>Micromonosporales</taxon>
        <taxon>Micromonosporaceae</taxon>
        <taxon>Virgisporangium</taxon>
    </lineage>
</organism>
<dbReference type="EMBL" id="BOPF01000002">
    <property type="protein sequence ID" value="GIJ43408.1"/>
    <property type="molecule type" value="Genomic_DNA"/>
</dbReference>
<evidence type="ECO:0000256" key="1">
    <source>
        <dbReference type="ARBA" id="ARBA00022741"/>
    </source>
</evidence>
<dbReference type="PANTHER" id="PTHR16305:SF35">
    <property type="entry name" value="TRANSCRIPTIONAL ACTIVATOR DOMAIN"/>
    <property type="match status" value="1"/>
</dbReference>
<keyword evidence="2" id="KW-0067">ATP-binding</keyword>
<dbReference type="InterPro" id="IPR016032">
    <property type="entry name" value="Sig_transdc_resp-reg_C-effctor"/>
</dbReference>
<dbReference type="SMART" id="SM00421">
    <property type="entry name" value="HTH_LUXR"/>
    <property type="match status" value="1"/>
</dbReference>
<dbReference type="SUPFAM" id="SSF48452">
    <property type="entry name" value="TPR-like"/>
    <property type="match status" value="3"/>
</dbReference>
<dbReference type="InterPro" id="IPR041664">
    <property type="entry name" value="AAA_16"/>
</dbReference>
<feature type="domain" description="HTH luxR-type" evidence="3">
    <location>
        <begin position="914"/>
        <end position="979"/>
    </location>
</feature>
<dbReference type="PRINTS" id="PR00038">
    <property type="entry name" value="HTHLUXR"/>
</dbReference>
<dbReference type="GO" id="GO:0005737">
    <property type="term" value="C:cytoplasm"/>
    <property type="evidence" value="ECO:0007669"/>
    <property type="project" value="TreeGrafter"/>
</dbReference>
<name>A0A8J4DNB7_9ACTN</name>
<dbReference type="Pfam" id="PF13191">
    <property type="entry name" value="AAA_16"/>
    <property type="match status" value="1"/>
</dbReference>
<comment type="caution">
    <text evidence="4">The sequence shown here is derived from an EMBL/GenBank/DDBJ whole genome shotgun (WGS) entry which is preliminary data.</text>
</comment>
<dbReference type="Proteomes" id="UP000619260">
    <property type="component" value="Unassembled WGS sequence"/>
</dbReference>
<evidence type="ECO:0000313" key="5">
    <source>
        <dbReference type="Proteomes" id="UP000619260"/>
    </source>
</evidence>
<dbReference type="InterPro" id="IPR036388">
    <property type="entry name" value="WH-like_DNA-bd_sf"/>
</dbReference>
<dbReference type="GO" id="GO:0003677">
    <property type="term" value="F:DNA binding"/>
    <property type="evidence" value="ECO:0007669"/>
    <property type="project" value="InterPro"/>
</dbReference>